<feature type="compositionally biased region" description="Basic residues" evidence="1">
    <location>
        <begin position="120"/>
        <end position="131"/>
    </location>
</feature>
<reference evidence="2" key="1">
    <citation type="submission" date="2014-03" db="EMBL/GenBank/DDBJ databases">
        <authorList>
            <person name="Casaregola S."/>
        </authorList>
    </citation>
    <scope>NUCLEOTIDE SEQUENCE [LARGE SCALE GENOMIC DNA]</scope>
    <source>
        <strain evidence="2">CLIB 918</strain>
    </source>
</reference>
<comment type="caution">
    <text evidence="2">The sequence shown here is derived from an EMBL/GenBank/DDBJ whole genome shotgun (WGS) entry which is preliminary data.</text>
</comment>
<organism evidence="2 3">
    <name type="scientific">Geotrichum candidum</name>
    <name type="common">Oospora lactis</name>
    <name type="synonym">Dipodascus geotrichum</name>
    <dbReference type="NCBI Taxonomy" id="1173061"/>
    <lineage>
        <taxon>Eukaryota</taxon>
        <taxon>Fungi</taxon>
        <taxon>Dikarya</taxon>
        <taxon>Ascomycota</taxon>
        <taxon>Saccharomycotina</taxon>
        <taxon>Dipodascomycetes</taxon>
        <taxon>Dipodascales</taxon>
        <taxon>Dipodascaceae</taxon>
        <taxon>Geotrichum</taxon>
    </lineage>
</organism>
<keyword evidence="3" id="KW-1185">Reference proteome</keyword>
<feature type="region of interest" description="Disordered" evidence="1">
    <location>
        <begin position="1"/>
        <end position="34"/>
    </location>
</feature>
<evidence type="ECO:0000313" key="3">
    <source>
        <dbReference type="Proteomes" id="UP000242525"/>
    </source>
</evidence>
<evidence type="ECO:0000256" key="1">
    <source>
        <dbReference type="SAM" id="MobiDB-lite"/>
    </source>
</evidence>
<dbReference type="Proteomes" id="UP000242525">
    <property type="component" value="Unassembled WGS sequence"/>
</dbReference>
<feature type="compositionally biased region" description="Polar residues" evidence="1">
    <location>
        <begin position="139"/>
        <end position="153"/>
    </location>
</feature>
<name>A0A0J9XIU5_GEOCN</name>
<protein>
    <submittedName>
        <fullName evidence="2">Uncharacterized protein</fullName>
    </submittedName>
</protein>
<dbReference type="EMBL" id="CCBN010000022">
    <property type="protein sequence ID" value="CDO57490.1"/>
    <property type="molecule type" value="Genomic_DNA"/>
</dbReference>
<feature type="compositionally biased region" description="Basic residues" evidence="1">
    <location>
        <begin position="9"/>
        <end position="19"/>
    </location>
</feature>
<feature type="region of interest" description="Disordered" evidence="1">
    <location>
        <begin position="70"/>
        <end position="171"/>
    </location>
</feature>
<dbReference type="OrthoDB" id="10536688at2759"/>
<feature type="region of interest" description="Disordered" evidence="1">
    <location>
        <begin position="191"/>
        <end position="232"/>
    </location>
</feature>
<dbReference type="AlphaFoldDB" id="A0A0J9XIU5"/>
<sequence length="370" mass="39498">MPTNTSPARHPHQHHHHSNGSHTRASSRDAPVISATAAAAAADFDASVVPLGPKATTQRRYHRDFMRSSQHYASGAPSQPRASSYVHHSNTQQRSRRNPEAPTDAPADAPAAGNGSFATGRKKKRSAHKKRDTADKIVSKNTNGKDQQGSPTKSHNKLGSIVSTDTSGVSAEPKLKLGFGLEQIRVSLPKVGSSLDDDEDDFGTKHRKQPSTMEGSVDSRSPSPSRSPVIRGISVTPPLMDEDEVAAGKNASAPCPDLKVSSIGTVIVDSSIVNKNRRRFPFEDPEYYAHQLSLYFYDLNNDSASHESHGGAAAAAPQPSLMGATVPLVHPALPVPNAAPGLIPAPPMSYYPAYDPYGVPAYPYSSRPNN</sequence>
<evidence type="ECO:0000313" key="2">
    <source>
        <dbReference type="EMBL" id="CDO57490.1"/>
    </source>
</evidence>
<accession>A0A0J9XIU5</accession>
<feature type="compositionally biased region" description="Low complexity" evidence="1">
    <location>
        <begin position="215"/>
        <end position="232"/>
    </location>
</feature>
<gene>
    <name evidence="2" type="ORF">BN980_GECA22s00615g</name>
</gene>
<feature type="compositionally biased region" description="Polar residues" evidence="1">
    <location>
        <begin position="70"/>
        <end position="93"/>
    </location>
</feature>
<feature type="compositionally biased region" description="Low complexity" evidence="1">
    <location>
        <begin position="100"/>
        <end position="112"/>
    </location>
</feature>
<proteinExistence type="predicted"/>